<reference evidence="4 5" key="1">
    <citation type="submission" date="2019-08" db="EMBL/GenBank/DDBJ databases">
        <title>Whole genome of Aphis craccivora.</title>
        <authorList>
            <person name="Voronova N.V."/>
            <person name="Shulinski R.S."/>
            <person name="Bandarenka Y.V."/>
            <person name="Zhorov D.G."/>
            <person name="Warner D."/>
        </authorList>
    </citation>
    <scope>NUCLEOTIDE SEQUENCE [LARGE SCALE GENOMIC DNA]</scope>
    <source>
        <strain evidence="4">180601</strain>
        <tissue evidence="4">Whole Body</tissue>
    </source>
</reference>
<dbReference type="EMBL" id="VUJU01000069">
    <property type="protein sequence ID" value="KAF0773368.1"/>
    <property type="molecule type" value="Genomic_DNA"/>
</dbReference>
<dbReference type="Gene3D" id="2.40.50.100">
    <property type="match status" value="1"/>
</dbReference>
<accession>A0A6G0ZPX4</accession>
<dbReference type="AlphaFoldDB" id="A0A6G0ZPX4"/>
<name>A0A6G0ZPX4_APHCR</name>
<evidence type="ECO:0000313" key="5">
    <source>
        <dbReference type="Proteomes" id="UP000478052"/>
    </source>
</evidence>
<dbReference type="SUPFAM" id="SSF51230">
    <property type="entry name" value="Single hybrid motif"/>
    <property type="match status" value="1"/>
</dbReference>
<dbReference type="PANTHER" id="PTHR13651:SF0">
    <property type="entry name" value="PROTEIN ABITRAM"/>
    <property type="match status" value="1"/>
</dbReference>
<dbReference type="GO" id="GO:0005634">
    <property type="term" value="C:nucleus"/>
    <property type="evidence" value="ECO:0007669"/>
    <property type="project" value="TreeGrafter"/>
</dbReference>
<gene>
    <name evidence="4" type="ORF">FWK35_00004089</name>
</gene>
<evidence type="ECO:0000256" key="2">
    <source>
        <dbReference type="ARBA" id="ARBA00019325"/>
    </source>
</evidence>
<dbReference type="Proteomes" id="UP000478052">
    <property type="component" value="Unassembled WGS sequence"/>
</dbReference>
<comment type="similarity">
    <text evidence="1">Belongs to the ABITRAM family.</text>
</comment>
<evidence type="ECO:0000256" key="3">
    <source>
        <dbReference type="ARBA" id="ARBA00030463"/>
    </source>
</evidence>
<dbReference type="InterPro" id="IPR039169">
    <property type="entry name" value="Abitram"/>
</dbReference>
<comment type="caution">
    <text evidence="4">The sequence shown here is derived from an EMBL/GenBank/DDBJ whole genome shotgun (WGS) entry which is preliminary data.</text>
</comment>
<dbReference type="Pfam" id="PF01597">
    <property type="entry name" value="GCV_H"/>
    <property type="match status" value="1"/>
</dbReference>
<keyword evidence="5" id="KW-1185">Reference proteome</keyword>
<evidence type="ECO:0000256" key="1">
    <source>
        <dbReference type="ARBA" id="ARBA00010764"/>
    </source>
</evidence>
<sequence>MDKPNVYDFGIDDDSVPSIEKSVEISEDAPPTVVQRYFESRYATNVNDKPNQDYSVLIHSNNLCILSLASSHVLMGKTIEKIDFQVSENTHRLSNIMTGKGKRGAQIVQAGSTLCKVHCSDGEEHKILSAIPGKLVEMNSKLAETPNIMLNKPDDIGFIAIVLPQKQRFEKIRDGLLTKEQYTQEILQSN</sequence>
<organism evidence="4 5">
    <name type="scientific">Aphis craccivora</name>
    <name type="common">Cowpea aphid</name>
    <dbReference type="NCBI Taxonomy" id="307492"/>
    <lineage>
        <taxon>Eukaryota</taxon>
        <taxon>Metazoa</taxon>
        <taxon>Ecdysozoa</taxon>
        <taxon>Arthropoda</taxon>
        <taxon>Hexapoda</taxon>
        <taxon>Insecta</taxon>
        <taxon>Pterygota</taxon>
        <taxon>Neoptera</taxon>
        <taxon>Paraneoptera</taxon>
        <taxon>Hemiptera</taxon>
        <taxon>Sternorrhyncha</taxon>
        <taxon>Aphidomorpha</taxon>
        <taxon>Aphidoidea</taxon>
        <taxon>Aphididae</taxon>
        <taxon>Aphidini</taxon>
        <taxon>Aphis</taxon>
        <taxon>Aphis</taxon>
    </lineage>
</organism>
<dbReference type="PANTHER" id="PTHR13651">
    <property type="entry name" value="PROTEIN ABITRAM"/>
    <property type="match status" value="1"/>
</dbReference>
<dbReference type="InterPro" id="IPR033753">
    <property type="entry name" value="GCV_H/Fam206"/>
</dbReference>
<dbReference type="OrthoDB" id="48130at2759"/>
<protein>
    <recommendedName>
        <fullName evidence="2">Protein Abitram</fullName>
    </recommendedName>
    <alternativeName>
        <fullName evidence="3">Actin-binding transcription modulator</fullName>
    </alternativeName>
</protein>
<dbReference type="InterPro" id="IPR011053">
    <property type="entry name" value="Single_hybrid_motif"/>
</dbReference>
<proteinExistence type="inferred from homology"/>
<evidence type="ECO:0000313" key="4">
    <source>
        <dbReference type="EMBL" id="KAF0773368.1"/>
    </source>
</evidence>